<dbReference type="AlphaFoldDB" id="A0A482XF58"/>
<dbReference type="OrthoDB" id="6501032at2759"/>
<proteinExistence type="predicted"/>
<name>A0A482XF58_LAOST</name>
<evidence type="ECO:0000313" key="2">
    <source>
        <dbReference type="Proteomes" id="UP000291343"/>
    </source>
</evidence>
<protein>
    <recommendedName>
        <fullName evidence="3">CCHC-type domain-containing protein</fullName>
    </recommendedName>
</protein>
<evidence type="ECO:0008006" key="3">
    <source>
        <dbReference type="Google" id="ProtNLM"/>
    </source>
</evidence>
<keyword evidence="2" id="KW-1185">Reference proteome</keyword>
<organism evidence="1 2">
    <name type="scientific">Laodelphax striatellus</name>
    <name type="common">Small brown planthopper</name>
    <name type="synonym">Delphax striatella</name>
    <dbReference type="NCBI Taxonomy" id="195883"/>
    <lineage>
        <taxon>Eukaryota</taxon>
        <taxon>Metazoa</taxon>
        <taxon>Ecdysozoa</taxon>
        <taxon>Arthropoda</taxon>
        <taxon>Hexapoda</taxon>
        <taxon>Insecta</taxon>
        <taxon>Pterygota</taxon>
        <taxon>Neoptera</taxon>
        <taxon>Paraneoptera</taxon>
        <taxon>Hemiptera</taxon>
        <taxon>Auchenorrhyncha</taxon>
        <taxon>Fulgoroidea</taxon>
        <taxon>Delphacidae</taxon>
        <taxon>Criomorphinae</taxon>
        <taxon>Laodelphax</taxon>
    </lineage>
</organism>
<accession>A0A482XF58</accession>
<dbReference type="Proteomes" id="UP000291343">
    <property type="component" value="Unassembled WGS sequence"/>
</dbReference>
<dbReference type="EMBL" id="QKKF02010872">
    <property type="protein sequence ID" value="RZF44367.1"/>
    <property type="molecule type" value="Genomic_DNA"/>
</dbReference>
<gene>
    <name evidence="1" type="ORF">LSTR_LSTR007942</name>
</gene>
<evidence type="ECO:0000313" key="1">
    <source>
        <dbReference type="EMBL" id="RZF44367.1"/>
    </source>
</evidence>
<sequence length="296" mass="33676">MEENDEEKDGSACKVTEKCETNTKPSFEEAKTEECNSTEKTISDLPYSLYICPHTGESGNCELKKLCKVDFERLIESQEPVGQWLVSETSCGLLIYFSNEIDRTRLMRCELHKEINCPIQVAKFTNYDMKSGYSAIIKNLPFSIPLQDITKALENQGIKPLSVERFRQTVKVEINDFKQYENLVRNGLDFFGASRFPVTGGKWQSLLFSNRQQHESVLQCYRCQGFWHLAANCEQTPCCVRCGDAHSVDVCTQPRNRPRCCHCGGPHHAAYKHCPVRQELINSTPVSLTLSTTLNK</sequence>
<comment type="caution">
    <text evidence="1">The sequence shown here is derived from an EMBL/GenBank/DDBJ whole genome shotgun (WGS) entry which is preliminary data.</text>
</comment>
<dbReference type="InParanoid" id="A0A482XF58"/>
<reference evidence="1 2" key="1">
    <citation type="journal article" date="2017" name="Gigascience">
        <title>Genome sequence of the small brown planthopper, Laodelphax striatellus.</title>
        <authorList>
            <person name="Zhu J."/>
            <person name="Jiang F."/>
            <person name="Wang X."/>
            <person name="Yang P."/>
            <person name="Bao Y."/>
            <person name="Zhao W."/>
            <person name="Wang W."/>
            <person name="Lu H."/>
            <person name="Wang Q."/>
            <person name="Cui N."/>
            <person name="Li J."/>
            <person name="Chen X."/>
            <person name="Luo L."/>
            <person name="Yu J."/>
            <person name="Kang L."/>
            <person name="Cui F."/>
        </authorList>
    </citation>
    <scope>NUCLEOTIDE SEQUENCE [LARGE SCALE GENOMIC DNA]</scope>
    <source>
        <strain evidence="1">Lst14</strain>
    </source>
</reference>